<organism evidence="9 10">
    <name type="scientific">Acetoanaerobium noterae</name>
    <dbReference type="NCBI Taxonomy" id="745369"/>
    <lineage>
        <taxon>Bacteria</taxon>
        <taxon>Bacillati</taxon>
        <taxon>Bacillota</taxon>
        <taxon>Clostridia</taxon>
        <taxon>Peptostreptococcales</taxon>
        <taxon>Filifactoraceae</taxon>
        <taxon>Acetoanaerobium</taxon>
    </lineage>
</organism>
<dbReference type="RefSeq" id="WP_079588805.1">
    <property type="nucleotide sequence ID" value="NZ_FUYN01000001.1"/>
</dbReference>
<dbReference type="AlphaFoldDB" id="A0A1T5A8K1"/>
<feature type="transmembrane region" description="Helical" evidence="7">
    <location>
        <begin position="75"/>
        <end position="93"/>
    </location>
</feature>
<name>A0A1T5A8K1_9FIRM</name>
<evidence type="ECO:0000313" key="9">
    <source>
        <dbReference type="EMBL" id="SKB31331.1"/>
    </source>
</evidence>
<feature type="transmembrane region" description="Helical" evidence="7">
    <location>
        <begin position="48"/>
        <end position="68"/>
    </location>
</feature>
<evidence type="ECO:0000256" key="4">
    <source>
        <dbReference type="ARBA" id="ARBA00022692"/>
    </source>
</evidence>
<protein>
    <submittedName>
        <fullName evidence="9">Phosphoglycerol transferase MdoB</fullName>
    </submittedName>
</protein>
<dbReference type="InterPro" id="IPR000917">
    <property type="entry name" value="Sulfatase_N"/>
</dbReference>
<dbReference type="OrthoDB" id="243547at2"/>
<keyword evidence="4 7" id="KW-0812">Transmembrane</keyword>
<evidence type="ECO:0000256" key="5">
    <source>
        <dbReference type="ARBA" id="ARBA00022989"/>
    </source>
</evidence>
<keyword evidence="5 7" id="KW-1133">Transmembrane helix</keyword>
<reference evidence="10" key="1">
    <citation type="submission" date="2017-02" db="EMBL/GenBank/DDBJ databases">
        <authorList>
            <person name="Varghese N."/>
            <person name="Submissions S."/>
        </authorList>
    </citation>
    <scope>NUCLEOTIDE SEQUENCE [LARGE SCALE GENOMIC DNA]</scope>
    <source>
        <strain evidence="10">ATCC 35199</strain>
    </source>
</reference>
<feature type="transmembrane region" description="Helical" evidence="7">
    <location>
        <begin position="9"/>
        <end position="28"/>
    </location>
</feature>
<dbReference type="PANTHER" id="PTHR47371">
    <property type="entry name" value="LIPOTEICHOIC ACID SYNTHASE"/>
    <property type="match status" value="1"/>
</dbReference>
<dbReference type="Gene3D" id="3.40.720.10">
    <property type="entry name" value="Alkaline Phosphatase, subunit A"/>
    <property type="match status" value="1"/>
</dbReference>
<keyword evidence="9" id="KW-0808">Transferase</keyword>
<dbReference type="InterPro" id="IPR017850">
    <property type="entry name" value="Alkaline_phosphatase_core_sf"/>
</dbReference>
<evidence type="ECO:0000256" key="7">
    <source>
        <dbReference type="SAM" id="Phobius"/>
    </source>
</evidence>
<feature type="transmembrane region" description="Helical" evidence="7">
    <location>
        <begin position="160"/>
        <end position="181"/>
    </location>
</feature>
<dbReference type="PANTHER" id="PTHR47371:SF3">
    <property type="entry name" value="PHOSPHOGLYCEROL TRANSFERASE I"/>
    <property type="match status" value="1"/>
</dbReference>
<feature type="transmembrane region" description="Helical" evidence="7">
    <location>
        <begin position="128"/>
        <end position="148"/>
    </location>
</feature>
<evidence type="ECO:0000256" key="6">
    <source>
        <dbReference type="ARBA" id="ARBA00023136"/>
    </source>
</evidence>
<evidence type="ECO:0000256" key="3">
    <source>
        <dbReference type="ARBA" id="ARBA00022475"/>
    </source>
</evidence>
<dbReference type="Pfam" id="PF00884">
    <property type="entry name" value="Sulfatase"/>
    <property type="match status" value="1"/>
</dbReference>
<keyword evidence="3" id="KW-1003">Cell membrane</keyword>
<dbReference type="Proteomes" id="UP000243406">
    <property type="component" value="Unassembled WGS sequence"/>
</dbReference>
<dbReference type="GO" id="GO:0016740">
    <property type="term" value="F:transferase activity"/>
    <property type="evidence" value="ECO:0007669"/>
    <property type="project" value="UniProtKB-KW"/>
</dbReference>
<dbReference type="GO" id="GO:0005886">
    <property type="term" value="C:plasma membrane"/>
    <property type="evidence" value="ECO:0007669"/>
    <property type="project" value="UniProtKB-SubCell"/>
</dbReference>
<evidence type="ECO:0000313" key="10">
    <source>
        <dbReference type="Proteomes" id="UP000243406"/>
    </source>
</evidence>
<dbReference type="CDD" id="cd16015">
    <property type="entry name" value="LTA_synthase"/>
    <property type="match status" value="1"/>
</dbReference>
<accession>A0A1T5A8K1</accession>
<dbReference type="SUPFAM" id="SSF53649">
    <property type="entry name" value="Alkaline phosphatase-like"/>
    <property type="match status" value="1"/>
</dbReference>
<keyword evidence="6 7" id="KW-0472">Membrane</keyword>
<proteinExistence type="predicted"/>
<evidence type="ECO:0000256" key="2">
    <source>
        <dbReference type="ARBA" id="ARBA00004936"/>
    </source>
</evidence>
<sequence length="602" mass="69214">MKPKYIKGAGYIGLLLCSLFSVMLVVLLELSNRASFREILSFMASEPRIVALNIIIAVSLTGFIYILVRKVWLSSFLALLLSTLMGFVNMSKFKYQGVPFLPWDIFLIQDAARVMPAMKNEFLDSKSIAFLGLAAILLLIVVAFYFFWDKKVNLKYNSNKLLGVVSSIVVITMFSSVLIGFSSENKYRADFFRTNAITNYFWDQNQNYSYNGFLLGFTINISNIIIKKPDGYSKTKIAEIDKELLAYEKQGEVSPDIVVIMSESFADVTKIEGLEFSSDPMPRFREIGAKGITGEVYVPVLGGKTANTEFEFLTGYSVKHLPEGSVPYQQHIKNDINSLARYMKEDNYLATAIHNNIPEFWNRKKVYEYMGFDRFISVDEFENPFYFGSWISDADMMSKIKHTLEENEDKNQMIFAVTVQNHAPYYVPGGVEEIKVEGDLSAEDKDMLSRYATGVKISDNDLYELYKYIEKRDKPTILCYFGDHLPGGFSMYRTYPYYTNMKAGTSRKDMFATPYIIWSNYKENPKTMNLGVNALSGVLLDYAEAKVPKFYGYMAAQYEDQSISEQTYFDIKSTYEDIQKFRMNEYQIMYDDLFGKKYQNEN</sequence>
<keyword evidence="10" id="KW-1185">Reference proteome</keyword>
<dbReference type="EMBL" id="FUYN01000001">
    <property type="protein sequence ID" value="SKB31331.1"/>
    <property type="molecule type" value="Genomic_DNA"/>
</dbReference>
<evidence type="ECO:0000259" key="8">
    <source>
        <dbReference type="Pfam" id="PF00884"/>
    </source>
</evidence>
<dbReference type="InterPro" id="IPR050448">
    <property type="entry name" value="OpgB/LTA_synthase_biosynth"/>
</dbReference>
<gene>
    <name evidence="9" type="ORF">SAMN02745120_0872</name>
</gene>
<comment type="pathway">
    <text evidence="2">Cell wall biogenesis; lipoteichoic acid biosynthesis.</text>
</comment>
<evidence type="ECO:0000256" key="1">
    <source>
        <dbReference type="ARBA" id="ARBA00004651"/>
    </source>
</evidence>
<comment type="subcellular location">
    <subcellularLocation>
        <location evidence="1">Cell membrane</location>
        <topology evidence="1">Multi-pass membrane protein</topology>
    </subcellularLocation>
</comment>
<feature type="domain" description="Sulfatase N-terminal" evidence="8">
    <location>
        <begin position="255"/>
        <end position="525"/>
    </location>
</feature>